<dbReference type="GO" id="GO:0004867">
    <property type="term" value="F:serine-type endopeptidase inhibitor activity"/>
    <property type="evidence" value="ECO:0007669"/>
    <property type="project" value="TreeGrafter"/>
</dbReference>
<dbReference type="PRINTS" id="PR00003">
    <property type="entry name" value="4DISULPHCORE"/>
</dbReference>
<feature type="signal peptide" evidence="1">
    <location>
        <begin position="1"/>
        <end position="20"/>
    </location>
</feature>
<name>A0A8C4X0D1_EPTBU</name>
<feature type="domain" description="WAP" evidence="2">
    <location>
        <begin position="116"/>
        <end position="161"/>
    </location>
</feature>
<organism evidence="3 4">
    <name type="scientific">Eptatretus burgeri</name>
    <name type="common">Inshore hagfish</name>
    <dbReference type="NCBI Taxonomy" id="7764"/>
    <lineage>
        <taxon>Eukaryota</taxon>
        <taxon>Metazoa</taxon>
        <taxon>Chordata</taxon>
        <taxon>Craniata</taxon>
        <taxon>Vertebrata</taxon>
        <taxon>Cyclostomata</taxon>
        <taxon>Myxini</taxon>
        <taxon>Myxiniformes</taxon>
        <taxon>Myxinidae</taxon>
        <taxon>Eptatretinae</taxon>
        <taxon>Eptatretus</taxon>
    </lineage>
</organism>
<dbReference type="InterPro" id="IPR008197">
    <property type="entry name" value="WAP_dom"/>
</dbReference>
<dbReference type="InterPro" id="IPR036645">
    <property type="entry name" value="Elafin-like_sf"/>
</dbReference>
<dbReference type="GO" id="GO:0019731">
    <property type="term" value="P:antibacterial humoral response"/>
    <property type="evidence" value="ECO:0007669"/>
    <property type="project" value="TreeGrafter"/>
</dbReference>
<dbReference type="AlphaFoldDB" id="A0A8C4X0D1"/>
<dbReference type="GO" id="GO:0045087">
    <property type="term" value="P:innate immune response"/>
    <property type="evidence" value="ECO:0007669"/>
    <property type="project" value="TreeGrafter"/>
</dbReference>
<feature type="chain" id="PRO_5044680651" description="WAP domain-containing protein" evidence="1">
    <location>
        <begin position="21"/>
        <end position="272"/>
    </location>
</feature>
<proteinExistence type="predicted"/>
<dbReference type="Proteomes" id="UP000694388">
    <property type="component" value="Unplaced"/>
</dbReference>
<dbReference type="GO" id="GO:0005615">
    <property type="term" value="C:extracellular space"/>
    <property type="evidence" value="ECO:0007669"/>
    <property type="project" value="TreeGrafter"/>
</dbReference>
<dbReference type="SMART" id="SM00217">
    <property type="entry name" value="WAP"/>
    <property type="match status" value="4"/>
</dbReference>
<dbReference type="SUPFAM" id="SSF57256">
    <property type="entry name" value="Elafin-like"/>
    <property type="match status" value="3"/>
</dbReference>
<dbReference type="PROSITE" id="PS51390">
    <property type="entry name" value="WAP"/>
    <property type="match status" value="3"/>
</dbReference>
<evidence type="ECO:0000259" key="2">
    <source>
        <dbReference type="PROSITE" id="PS51390"/>
    </source>
</evidence>
<keyword evidence="1" id="KW-0732">Signal</keyword>
<evidence type="ECO:0000313" key="4">
    <source>
        <dbReference type="Proteomes" id="UP000694388"/>
    </source>
</evidence>
<sequence>MLSLAVALIIGISIVELSHGDVPTADKKGCPSTFDYFCLLSRDKCHVDAECEFNMICCSTPCGKNCLFPIEKPGVCPGPTKFGGCAKFCSQDSDCQGREKCCSNGCGRECMNPQQLKEKPGVCPVPTKFGGCAELCSQDSDCQGKEKCCSNRCGRECMNPQQLKEKPGECPLARKFGGCARLCSHDSDCQDIQKCCSNGCGRLCMYPWQLKDLTPIRTTTREMWRGRKEQRECRAEDGYGSSTPYSDACKLVPHADLCKLSLGDSRGRNRQT</sequence>
<dbReference type="Ensembl" id="ENSEBUT00000024748.1">
    <property type="protein sequence ID" value="ENSEBUP00000024172.1"/>
    <property type="gene ID" value="ENSEBUG00000014885.1"/>
</dbReference>
<keyword evidence="4" id="KW-1185">Reference proteome</keyword>
<dbReference type="Ensembl" id="ENSEBUT00000024737.1">
    <property type="protein sequence ID" value="ENSEBUP00000024161.1"/>
    <property type="gene ID" value="ENSEBUG00000014885.1"/>
</dbReference>
<dbReference type="GeneTree" id="ENSGT00940000165527"/>
<protein>
    <recommendedName>
        <fullName evidence="2">WAP domain-containing protein</fullName>
    </recommendedName>
</protein>
<dbReference type="Pfam" id="PF00095">
    <property type="entry name" value="WAP"/>
    <property type="match status" value="4"/>
</dbReference>
<evidence type="ECO:0000313" key="3">
    <source>
        <dbReference type="Ensembl" id="ENSEBUP00000024161.1"/>
    </source>
</evidence>
<feature type="domain" description="WAP" evidence="2">
    <location>
        <begin position="163"/>
        <end position="208"/>
    </location>
</feature>
<accession>A0A8C4X0D1</accession>
<dbReference type="PANTHER" id="PTHR19441:SF95">
    <property type="entry name" value="PERLWAPIN ISOFORM X1"/>
    <property type="match status" value="1"/>
</dbReference>
<dbReference type="PANTHER" id="PTHR19441">
    <property type="entry name" value="WHEY ACDIC PROTEIN WAP"/>
    <property type="match status" value="1"/>
</dbReference>
<evidence type="ECO:0000256" key="1">
    <source>
        <dbReference type="SAM" id="SignalP"/>
    </source>
</evidence>
<feature type="domain" description="WAP" evidence="2">
    <location>
        <begin position="69"/>
        <end position="114"/>
    </location>
</feature>
<dbReference type="InterPro" id="IPR050514">
    <property type="entry name" value="WAP_four-disulfide_core"/>
</dbReference>
<reference evidence="3" key="1">
    <citation type="submission" date="2025-05" db="UniProtKB">
        <authorList>
            <consortium name="Ensembl"/>
        </authorList>
    </citation>
    <scope>IDENTIFICATION</scope>
</reference>
<dbReference type="Gene3D" id="4.10.75.10">
    <property type="entry name" value="Elafin-like"/>
    <property type="match status" value="4"/>
</dbReference>